<dbReference type="Proteomes" id="UP000054477">
    <property type="component" value="Unassembled WGS sequence"/>
</dbReference>
<dbReference type="AlphaFoldDB" id="A0A0C9WMC0"/>
<name>A0A0C9WMC0_9AGAR</name>
<reference evidence="2 3" key="1">
    <citation type="submission" date="2014-04" db="EMBL/GenBank/DDBJ databases">
        <authorList>
            <consortium name="DOE Joint Genome Institute"/>
            <person name="Kuo A."/>
            <person name="Kohler A."/>
            <person name="Nagy L.G."/>
            <person name="Floudas D."/>
            <person name="Copeland A."/>
            <person name="Barry K.W."/>
            <person name="Cichocki N."/>
            <person name="Veneault-Fourrey C."/>
            <person name="LaButti K."/>
            <person name="Lindquist E.A."/>
            <person name="Lipzen A."/>
            <person name="Lundell T."/>
            <person name="Morin E."/>
            <person name="Murat C."/>
            <person name="Sun H."/>
            <person name="Tunlid A."/>
            <person name="Henrissat B."/>
            <person name="Grigoriev I.V."/>
            <person name="Hibbett D.S."/>
            <person name="Martin F."/>
            <person name="Nordberg H.P."/>
            <person name="Cantor M.N."/>
            <person name="Hua S.X."/>
        </authorList>
    </citation>
    <scope>NUCLEOTIDE SEQUENCE [LARGE SCALE GENOMIC DNA]</scope>
    <source>
        <strain evidence="2 3">LaAM-08-1</strain>
    </source>
</reference>
<organism evidence="2 3">
    <name type="scientific">Laccaria amethystina LaAM-08-1</name>
    <dbReference type="NCBI Taxonomy" id="1095629"/>
    <lineage>
        <taxon>Eukaryota</taxon>
        <taxon>Fungi</taxon>
        <taxon>Dikarya</taxon>
        <taxon>Basidiomycota</taxon>
        <taxon>Agaricomycotina</taxon>
        <taxon>Agaricomycetes</taxon>
        <taxon>Agaricomycetidae</taxon>
        <taxon>Agaricales</taxon>
        <taxon>Agaricineae</taxon>
        <taxon>Hydnangiaceae</taxon>
        <taxon>Laccaria</taxon>
    </lineage>
</organism>
<dbReference type="EMBL" id="KN838678">
    <property type="protein sequence ID" value="KIJ98014.1"/>
    <property type="molecule type" value="Genomic_DNA"/>
</dbReference>
<reference evidence="3" key="2">
    <citation type="submission" date="2015-01" db="EMBL/GenBank/DDBJ databases">
        <title>Evolutionary Origins and Diversification of the Mycorrhizal Mutualists.</title>
        <authorList>
            <consortium name="DOE Joint Genome Institute"/>
            <consortium name="Mycorrhizal Genomics Consortium"/>
            <person name="Kohler A."/>
            <person name="Kuo A."/>
            <person name="Nagy L.G."/>
            <person name="Floudas D."/>
            <person name="Copeland A."/>
            <person name="Barry K.W."/>
            <person name="Cichocki N."/>
            <person name="Veneault-Fourrey C."/>
            <person name="LaButti K."/>
            <person name="Lindquist E.A."/>
            <person name="Lipzen A."/>
            <person name="Lundell T."/>
            <person name="Morin E."/>
            <person name="Murat C."/>
            <person name="Riley R."/>
            <person name="Ohm R."/>
            <person name="Sun H."/>
            <person name="Tunlid A."/>
            <person name="Henrissat B."/>
            <person name="Grigoriev I.V."/>
            <person name="Hibbett D.S."/>
            <person name="Martin F."/>
        </authorList>
    </citation>
    <scope>NUCLEOTIDE SEQUENCE [LARGE SCALE GENOMIC DNA]</scope>
    <source>
        <strain evidence="3">LaAM-08-1</strain>
    </source>
</reference>
<dbReference type="HOGENOM" id="CLU_162155_0_0_1"/>
<gene>
    <name evidence="2" type="ORF">K443DRAFT_9462</name>
</gene>
<keyword evidence="3" id="KW-1185">Reference proteome</keyword>
<evidence type="ECO:0000313" key="2">
    <source>
        <dbReference type="EMBL" id="KIJ98014.1"/>
    </source>
</evidence>
<accession>A0A0C9WMC0</accession>
<feature type="compositionally biased region" description="Polar residues" evidence="1">
    <location>
        <begin position="37"/>
        <end position="46"/>
    </location>
</feature>
<dbReference type="OrthoDB" id="10402085at2759"/>
<sequence>MPLSEFVLPSFGVLISTSITLEFRRTPNRDGPVPTSAPLNGNLTRPTAQTEDVAAVPLNGGASKKELKLWRHLKKIFLKVKDIGGRLFAG</sequence>
<feature type="region of interest" description="Disordered" evidence="1">
    <location>
        <begin position="26"/>
        <end position="46"/>
    </location>
</feature>
<evidence type="ECO:0000256" key="1">
    <source>
        <dbReference type="SAM" id="MobiDB-lite"/>
    </source>
</evidence>
<protein>
    <submittedName>
        <fullName evidence="2">Uncharacterized protein</fullName>
    </submittedName>
</protein>
<proteinExistence type="predicted"/>
<evidence type="ECO:0000313" key="3">
    <source>
        <dbReference type="Proteomes" id="UP000054477"/>
    </source>
</evidence>